<keyword evidence="6" id="KW-1185">Reference proteome</keyword>
<protein>
    <recommendedName>
        <fullName evidence="4">Ketoreductase domain-containing protein</fullName>
    </recommendedName>
</protein>
<dbReference type="InterPro" id="IPR002347">
    <property type="entry name" value="SDR_fam"/>
</dbReference>
<comment type="caution">
    <text evidence="5">The sequence shown here is derived from an EMBL/GenBank/DDBJ whole genome shotgun (WGS) entry which is preliminary data.</text>
</comment>
<dbReference type="SUPFAM" id="SSF51735">
    <property type="entry name" value="NAD(P)-binding Rossmann-fold domains"/>
    <property type="match status" value="1"/>
</dbReference>
<name>A0A7M3SVH9_9ACTN</name>
<gene>
    <name evidence="5" type="ORF">nbrc107697_06920</name>
</gene>
<dbReference type="InterPro" id="IPR036291">
    <property type="entry name" value="NAD(P)-bd_dom_sf"/>
</dbReference>
<evidence type="ECO:0000256" key="1">
    <source>
        <dbReference type="ARBA" id="ARBA00006484"/>
    </source>
</evidence>
<dbReference type="Gene3D" id="3.40.50.720">
    <property type="entry name" value="NAD(P)-binding Rossmann-like Domain"/>
    <property type="match status" value="1"/>
</dbReference>
<dbReference type="AlphaFoldDB" id="A0A7M3SVH9"/>
<feature type="domain" description="Ketoreductase" evidence="4">
    <location>
        <begin position="34"/>
        <end position="221"/>
    </location>
</feature>
<dbReference type="EMBL" id="BJOU01000001">
    <property type="protein sequence ID" value="GED96653.1"/>
    <property type="molecule type" value="Genomic_DNA"/>
</dbReference>
<dbReference type="PROSITE" id="PS00061">
    <property type="entry name" value="ADH_SHORT"/>
    <property type="match status" value="1"/>
</dbReference>
<dbReference type="InterPro" id="IPR057326">
    <property type="entry name" value="KR_dom"/>
</dbReference>
<evidence type="ECO:0000256" key="3">
    <source>
        <dbReference type="RuleBase" id="RU000363"/>
    </source>
</evidence>
<accession>A0A7M3SVH9</accession>
<dbReference type="PANTHER" id="PTHR44196:SF1">
    <property type="entry name" value="DEHYDROGENASE_REDUCTASE SDR FAMILY MEMBER 7B"/>
    <property type="match status" value="1"/>
</dbReference>
<dbReference type="GO" id="GO:0016491">
    <property type="term" value="F:oxidoreductase activity"/>
    <property type="evidence" value="ECO:0007669"/>
    <property type="project" value="UniProtKB-KW"/>
</dbReference>
<proteinExistence type="inferred from homology"/>
<reference evidence="6" key="1">
    <citation type="submission" date="2019-06" db="EMBL/GenBank/DDBJ databases">
        <title>Gordonia isolated from sludge of a wastewater treatment plant.</title>
        <authorList>
            <person name="Tamura T."/>
            <person name="Aoyama K."/>
            <person name="Kang Y."/>
            <person name="Saito S."/>
            <person name="Akiyama N."/>
            <person name="Yazawa K."/>
            <person name="Gonoi T."/>
            <person name="Mikami Y."/>
        </authorList>
    </citation>
    <scope>NUCLEOTIDE SEQUENCE [LARGE SCALE GENOMIC DNA]</scope>
    <source>
        <strain evidence="6">NBRC 107697</strain>
    </source>
</reference>
<dbReference type="InterPro" id="IPR020904">
    <property type="entry name" value="Sc_DH/Rdtase_CS"/>
</dbReference>
<evidence type="ECO:0000313" key="6">
    <source>
        <dbReference type="Proteomes" id="UP000444980"/>
    </source>
</evidence>
<evidence type="ECO:0000259" key="4">
    <source>
        <dbReference type="SMART" id="SM00822"/>
    </source>
</evidence>
<keyword evidence="2" id="KW-0560">Oxidoreductase</keyword>
<dbReference type="GO" id="GO:0016020">
    <property type="term" value="C:membrane"/>
    <property type="evidence" value="ECO:0007669"/>
    <property type="project" value="TreeGrafter"/>
</dbReference>
<organism evidence="5 6">
    <name type="scientific">Gordonia crocea</name>
    <dbReference type="NCBI Taxonomy" id="589162"/>
    <lineage>
        <taxon>Bacteria</taxon>
        <taxon>Bacillati</taxon>
        <taxon>Actinomycetota</taxon>
        <taxon>Actinomycetes</taxon>
        <taxon>Mycobacteriales</taxon>
        <taxon>Gordoniaceae</taxon>
        <taxon>Gordonia</taxon>
    </lineage>
</organism>
<dbReference type="PANTHER" id="PTHR44196">
    <property type="entry name" value="DEHYDROGENASE/REDUCTASE SDR FAMILY MEMBER 7B"/>
    <property type="match status" value="1"/>
</dbReference>
<sequence length="308" mass="32719">MPRRLWAARKDLARAAVTGVATSAHLASVDPAGKVIVITGGSSGIGAACARRFVRAGATVVLIARGEDQLKQTAADIAAEFDADDRVRWYAGDVTDEERMRAIVDEVLAADGRIDVLVNNAGRSIRRGAVNAVNRSHDYRRTIEANYLGAVTCTLAVLPGMVDRRHGRIVNVSSISTQVFSPRYSAYVASKAALDAFGEVLSGEIAGKGVTITSVKVPLTRTPMIEPSRKVQPAPTISPEQAASLIERAVRHGRPTVSTTAGRIGGSLTSVFPGWSRVARQIEYLAMPESAAAVAQPHDQRRSRTTGA</sequence>
<dbReference type="PRINTS" id="PR00081">
    <property type="entry name" value="GDHRDH"/>
</dbReference>
<evidence type="ECO:0000256" key="2">
    <source>
        <dbReference type="ARBA" id="ARBA00023002"/>
    </source>
</evidence>
<evidence type="ECO:0000313" key="5">
    <source>
        <dbReference type="EMBL" id="GED96653.1"/>
    </source>
</evidence>
<dbReference type="PRINTS" id="PR00080">
    <property type="entry name" value="SDRFAMILY"/>
</dbReference>
<dbReference type="Pfam" id="PF00106">
    <property type="entry name" value="adh_short"/>
    <property type="match status" value="1"/>
</dbReference>
<dbReference type="SMART" id="SM00822">
    <property type="entry name" value="PKS_KR"/>
    <property type="match status" value="1"/>
</dbReference>
<dbReference type="CDD" id="cd05233">
    <property type="entry name" value="SDR_c"/>
    <property type="match status" value="1"/>
</dbReference>
<dbReference type="Proteomes" id="UP000444980">
    <property type="component" value="Unassembled WGS sequence"/>
</dbReference>
<comment type="similarity">
    <text evidence="1 3">Belongs to the short-chain dehydrogenases/reductases (SDR) family.</text>
</comment>